<proteinExistence type="predicted"/>
<reference evidence="1" key="1">
    <citation type="submission" date="2023-08" db="EMBL/GenBank/DDBJ databases">
        <authorList>
            <person name="Alioto T."/>
            <person name="Alioto T."/>
            <person name="Gomez Garrido J."/>
        </authorList>
    </citation>
    <scope>NUCLEOTIDE SEQUENCE</scope>
</reference>
<dbReference type="EMBL" id="OX597830">
    <property type="protein sequence ID" value="CAI9734973.1"/>
    <property type="molecule type" value="Genomic_DNA"/>
</dbReference>
<gene>
    <name evidence="1" type="ORF">OCTVUL_1B019255</name>
</gene>
<name>A0AA36BIF4_OCTVU</name>
<evidence type="ECO:0000313" key="2">
    <source>
        <dbReference type="Proteomes" id="UP001162480"/>
    </source>
</evidence>
<dbReference type="AlphaFoldDB" id="A0AA36BIF4"/>
<sequence>MLVIEVKIASLRSLENQFCVFQLSSLHLSYFVNMFENGKKIKTPRKILLSKEICPDFMLELCSISVFFSSSQQICDFDAADIHRVLVDALEETHTGKEI</sequence>
<dbReference type="Proteomes" id="UP001162480">
    <property type="component" value="Chromosome 17"/>
</dbReference>
<accession>A0AA36BIF4</accession>
<evidence type="ECO:0000313" key="1">
    <source>
        <dbReference type="EMBL" id="CAI9734973.1"/>
    </source>
</evidence>
<keyword evidence="2" id="KW-1185">Reference proteome</keyword>
<protein>
    <submittedName>
        <fullName evidence="1">Uncharacterized protein</fullName>
    </submittedName>
</protein>
<organism evidence="1 2">
    <name type="scientific">Octopus vulgaris</name>
    <name type="common">Common octopus</name>
    <dbReference type="NCBI Taxonomy" id="6645"/>
    <lineage>
        <taxon>Eukaryota</taxon>
        <taxon>Metazoa</taxon>
        <taxon>Spiralia</taxon>
        <taxon>Lophotrochozoa</taxon>
        <taxon>Mollusca</taxon>
        <taxon>Cephalopoda</taxon>
        <taxon>Coleoidea</taxon>
        <taxon>Octopodiformes</taxon>
        <taxon>Octopoda</taxon>
        <taxon>Incirrata</taxon>
        <taxon>Octopodidae</taxon>
        <taxon>Octopus</taxon>
    </lineage>
</organism>